<dbReference type="EMBL" id="QCXX01000002">
    <property type="protein sequence ID" value="PUV24999.1"/>
    <property type="molecule type" value="Genomic_DNA"/>
</dbReference>
<gene>
    <name evidence="1" type="ORF">DCO56_08620</name>
</gene>
<name>A0A363NW34_9SPHI</name>
<dbReference type="OrthoDB" id="699694at2"/>
<dbReference type="RefSeq" id="WP_108633331.1">
    <property type="nucleotide sequence ID" value="NZ_QCXX01000002.1"/>
</dbReference>
<comment type="caution">
    <text evidence="1">The sequence shown here is derived from an EMBL/GenBank/DDBJ whole genome shotgun (WGS) entry which is preliminary data.</text>
</comment>
<reference evidence="1 2" key="1">
    <citation type="submission" date="2018-04" db="EMBL/GenBank/DDBJ databases">
        <title>Sphingobacterium sp. M46 Genome.</title>
        <authorList>
            <person name="Cheng J."/>
            <person name="Li Y."/>
        </authorList>
    </citation>
    <scope>NUCLEOTIDE SEQUENCE [LARGE SCALE GENOMIC DNA]</scope>
    <source>
        <strain evidence="1 2">M46</strain>
    </source>
</reference>
<organism evidence="1 2">
    <name type="scientific">Sphingobacterium athyrii</name>
    <dbReference type="NCBI Taxonomy" id="2152717"/>
    <lineage>
        <taxon>Bacteria</taxon>
        <taxon>Pseudomonadati</taxon>
        <taxon>Bacteroidota</taxon>
        <taxon>Sphingobacteriia</taxon>
        <taxon>Sphingobacteriales</taxon>
        <taxon>Sphingobacteriaceae</taxon>
        <taxon>Sphingobacterium</taxon>
    </lineage>
</organism>
<dbReference type="AlphaFoldDB" id="A0A363NW34"/>
<evidence type="ECO:0000313" key="2">
    <source>
        <dbReference type="Proteomes" id="UP000250831"/>
    </source>
</evidence>
<keyword evidence="2" id="KW-1185">Reference proteome</keyword>
<sequence>MRYLPFFVLLVFLGCNPIPKKDKHPDVPQLIELLKDENKFRKVTDMTGLSSLVFLNDDRILLKPSNSNSPVKIIDVDKNIVFEKIYDWEQPFYIDTQGNLYLNGKKFFYPDYKKQEDFKTVVITDSLRRKSEELKDLNDSLRMKALNRYELEILQPYGLKPCPYTIVNTERCDVFKVINQTLVVRQTDLFKSELDIPKTEIPKFDDDVLIGWHNGKLPSPDYLAYYELKKQRFKCDDMTMPKIITLKDKPYFFAPGLGLYQILF</sequence>
<dbReference type="PROSITE" id="PS51257">
    <property type="entry name" value="PROKAR_LIPOPROTEIN"/>
    <property type="match status" value="1"/>
</dbReference>
<accession>A0A363NW34</accession>
<dbReference type="Proteomes" id="UP000250831">
    <property type="component" value="Unassembled WGS sequence"/>
</dbReference>
<evidence type="ECO:0000313" key="1">
    <source>
        <dbReference type="EMBL" id="PUV24999.1"/>
    </source>
</evidence>
<protein>
    <submittedName>
        <fullName evidence="1">Uncharacterized protein</fullName>
    </submittedName>
</protein>
<proteinExistence type="predicted"/>